<protein>
    <recommendedName>
        <fullName evidence="2 9">Heme chaperone HemW</fullName>
    </recommendedName>
</protein>
<dbReference type="PROSITE" id="PS51918">
    <property type="entry name" value="RADICAL_SAM"/>
    <property type="match status" value="1"/>
</dbReference>
<reference evidence="11" key="1">
    <citation type="journal article" date="2021" name="PeerJ">
        <title>Extensive microbial diversity within the chicken gut microbiome revealed by metagenomics and culture.</title>
        <authorList>
            <person name="Gilroy R."/>
            <person name="Ravi A."/>
            <person name="Getino M."/>
            <person name="Pursley I."/>
            <person name="Horton D.L."/>
            <person name="Alikhan N.F."/>
            <person name="Baker D."/>
            <person name="Gharbi K."/>
            <person name="Hall N."/>
            <person name="Watson M."/>
            <person name="Adriaenssens E.M."/>
            <person name="Foster-Nyarko E."/>
            <person name="Jarju S."/>
            <person name="Secka A."/>
            <person name="Antonio M."/>
            <person name="Oren A."/>
            <person name="Chaudhuri R.R."/>
            <person name="La Ragione R."/>
            <person name="Hildebrand F."/>
            <person name="Pallen M.J."/>
        </authorList>
    </citation>
    <scope>NUCLEOTIDE SEQUENCE</scope>
    <source>
        <strain evidence="11">421</strain>
    </source>
</reference>
<comment type="similarity">
    <text evidence="1">Belongs to the anaerobic coproporphyrinogen-III oxidase family. HemW subfamily.</text>
</comment>
<dbReference type="SMART" id="SM00729">
    <property type="entry name" value="Elp3"/>
    <property type="match status" value="1"/>
</dbReference>
<evidence type="ECO:0000256" key="6">
    <source>
        <dbReference type="ARBA" id="ARBA00023004"/>
    </source>
</evidence>
<evidence type="ECO:0000256" key="9">
    <source>
        <dbReference type="RuleBase" id="RU364116"/>
    </source>
</evidence>
<evidence type="ECO:0000313" key="11">
    <source>
        <dbReference type="EMBL" id="HIW85484.1"/>
    </source>
</evidence>
<dbReference type="GO" id="GO:0006779">
    <property type="term" value="P:porphyrin-containing compound biosynthetic process"/>
    <property type="evidence" value="ECO:0007669"/>
    <property type="project" value="InterPro"/>
</dbReference>
<evidence type="ECO:0000256" key="8">
    <source>
        <dbReference type="ARBA" id="ARBA00023186"/>
    </source>
</evidence>
<evidence type="ECO:0000259" key="10">
    <source>
        <dbReference type="PROSITE" id="PS51918"/>
    </source>
</evidence>
<evidence type="ECO:0000256" key="7">
    <source>
        <dbReference type="ARBA" id="ARBA00023014"/>
    </source>
</evidence>
<evidence type="ECO:0000256" key="5">
    <source>
        <dbReference type="ARBA" id="ARBA00022723"/>
    </source>
</evidence>
<dbReference type="GO" id="GO:0046872">
    <property type="term" value="F:metal ion binding"/>
    <property type="evidence" value="ECO:0007669"/>
    <property type="project" value="UniProtKB-UniRule"/>
</dbReference>
<evidence type="ECO:0000256" key="1">
    <source>
        <dbReference type="ARBA" id="ARBA00006100"/>
    </source>
</evidence>
<dbReference type="PANTHER" id="PTHR13932">
    <property type="entry name" value="COPROPORPHYRINIGEN III OXIDASE"/>
    <property type="match status" value="1"/>
</dbReference>
<dbReference type="InterPro" id="IPR007197">
    <property type="entry name" value="rSAM"/>
</dbReference>
<keyword evidence="5 9" id="KW-0479">Metal-binding</keyword>
<dbReference type="SFLD" id="SFLDG01065">
    <property type="entry name" value="anaerobic_coproporphyrinogen-I"/>
    <property type="match status" value="1"/>
</dbReference>
<dbReference type="InterPro" id="IPR006638">
    <property type="entry name" value="Elp3/MiaA/NifB-like_rSAM"/>
</dbReference>
<keyword evidence="9" id="KW-0004">4Fe-4S</keyword>
<accession>A0A9D1UF34</accession>
<evidence type="ECO:0000256" key="3">
    <source>
        <dbReference type="ARBA" id="ARBA00022617"/>
    </source>
</evidence>
<dbReference type="GO" id="GO:0051539">
    <property type="term" value="F:4 iron, 4 sulfur cluster binding"/>
    <property type="evidence" value="ECO:0007669"/>
    <property type="project" value="UniProtKB-UniRule"/>
</dbReference>
<keyword evidence="6 9" id="KW-0408">Iron</keyword>
<dbReference type="AlphaFoldDB" id="A0A9D1UF34"/>
<dbReference type="Proteomes" id="UP000824205">
    <property type="component" value="Unassembled WGS sequence"/>
</dbReference>
<evidence type="ECO:0000256" key="2">
    <source>
        <dbReference type="ARBA" id="ARBA00017228"/>
    </source>
</evidence>
<dbReference type="SUPFAM" id="SSF102114">
    <property type="entry name" value="Radical SAM enzymes"/>
    <property type="match status" value="1"/>
</dbReference>
<comment type="subcellular location">
    <subcellularLocation>
        <location evidence="9">Cytoplasm</location>
    </subcellularLocation>
</comment>
<dbReference type="SFLD" id="SFLDS00029">
    <property type="entry name" value="Radical_SAM"/>
    <property type="match status" value="1"/>
</dbReference>
<feature type="domain" description="Radical SAM core" evidence="10">
    <location>
        <begin position="1"/>
        <end position="229"/>
    </location>
</feature>
<dbReference type="GO" id="GO:0004109">
    <property type="term" value="F:coproporphyrinogen oxidase activity"/>
    <property type="evidence" value="ECO:0007669"/>
    <property type="project" value="InterPro"/>
</dbReference>
<reference evidence="11" key="2">
    <citation type="submission" date="2021-04" db="EMBL/GenBank/DDBJ databases">
        <authorList>
            <person name="Gilroy R."/>
        </authorList>
    </citation>
    <scope>NUCLEOTIDE SEQUENCE</scope>
    <source>
        <strain evidence="11">421</strain>
    </source>
</reference>
<dbReference type="CDD" id="cd01335">
    <property type="entry name" value="Radical_SAM"/>
    <property type="match status" value="1"/>
</dbReference>
<keyword evidence="7 9" id="KW-0411">Iron-sulfur</keyword>
<organism evidence="11 12">
    <name type="scientific">Candidatus Eubacterium faecipullorum</name>
    <dbReference type="NCBI Taxonomy" id="2838571"/>
    <lineage>
        <taxon>Bacteria</taxon>
        <taxon>Bacillati</taxon>
        <taxon>Bacillota</taxon>
        <taxon>Clostridia</taxon>
        <taxon>Eubacteriales</taxon>
        <taxon>Eubacteriaceae</taxon>
        <taxon>Eubacterium</taxon>
    </lineage>
</organism>
<dbReference type="SFLD" id="SFLDF00562">
    <property type="entry name" value="HemN-like__clustered_with_heat"/>
    <property type="match status" value="1"/>
</dbReference>
<sequence length="345" mass="38634">MMEKAGLYIHIPFCASKCPYCDFYSVKYEENAAREYVKRLCAEFEKYRDTAFDTVYLGGGTPSILSAAAICDILSAARQNFDIDENSEITIECNPSKDLRRDFKIYKEAGINRVSIGMQSAVKAERLALGRIAGAQQVVKTIQNARAAGIFNISVDLMIGTPKQSVDGLRRTLDFIKDMQVPHVSAYILKIEPGTPFFKMREKLVLPGDDEVANMYLETVAALEAQGLRQYEISNFAKPGFESRHNIKYWKLVPYLGIGKTAHSFWNGRRFYYDRDFNIVDDGAGGGREESIMLGMRLAEGVDKALITKDTAPYVKAGFLKETDSRLAFTPKGFLVSNTILSELI</sequence>
<dbReference type="InterPro" id="IPR004559">
    <property type="entry name" value="HemW-like"/>
</dbReference>
<dbReference type="GO" id="GO:0005737">
    <property type="term" value="C:cytoplasm"/>
    <property type="evidence" value="ECO:0007669"/>
    <property type="project" value="UniProtKB-SubCell"/>
</dbReference>
<name>A0A9D1UF34_9FIRM</name>
<keyword evidence="4 9" id="KW-0949">S-adenosyl-L-methionine</keyword>
<dbReference type="SFLD" id="SFLDG01082">
    <property type="entry name" value="B12-binding_domain_containing"/>
    <property type="match status" value="1"/>
</dbReference>
<dbReference type="InterPro" id="IPR013785">
    <property type="entry name" value="Aldolase_TIM"/>
</dbReference>
<proteinExistence type="inferred from homology"/>
<dbReference type="Gene3D" id="3.20.20.70">
    <property type="entry name" value="Aldolase class I"/>
    <property type="match status" value="1"/>
</dbReference>
<dbReference type="NCBIfam" id="TIGR00539">
    <property type="entry name" value="hemN_rel"/>
    <property type="match status" value="1"/>
</dbReference>
<comment type="function">
    <text evidence="9">Probably acts as a heme chaperone, transferring heme to an unknown acceptor. Binds one molecule of heme per monomer, possibly covalently. Binds 1 [4Fe-4S] cluster. The cluster is coordinated with 3 cysteines and an exchangeable S-adenosyl-L-methionine.</text>
</comment>
<dbReference type="PANTHER" id="PTHR13932:SF5">
    <property type="entry name" value="RADICAL S-ADENOSYL METHIONINE DOMAIN-CONTAINING PROTEIN 1, MITOCHONDRIAL"/>
    <property type="match status" value="1"/>
</dbReference>
<keyword evidence="8 9" id="KW-0143">Chaperone</keyword>
<gene>
    <name evidence="11" type="primary">hemW</name>
    <name evidence="11" type="ORF">IAA48_03220</name>
</gene>
<dbReference type="EMBL" id="DXGE01000012">
    <property type="protein sequence ID" value="HIW85484.1"/>
    <property type="molecule type" value="Genomic_DNA"/>
</dbReference>
<dbReference type="Pfam" id="PF04055">
    <property type="entry name" value="Radical_SAM"/>
    <property type="match status" value="1"/>
</dbReference>
<dbReference type="InterPro" id="IPR034505">
    <property type="entry name" value="Coproporphyrinogen-III_oxidase"/>
</dbReference>
<evidence type="ECO:0000256" key="4">
    <source>
        <dbReference type="ARBA" id="ARBA00022691"/>
    </source>
</evidence>
<dbReference type="InterPro" id="IPR058240">
    <property type="entry name" value="rSAM_sf"/>
</dbReference>
<keyword evidence="3 9" id="KW-0349">Heme</keyword>
<keyword evidence="9" id="KW-0963">Cytoplasm</keyword>
<comment type="caution">
    <text evidence="11">The sequence shown here is derived from an EMBL/GenBank/DDBJ whole genome shotgun (WGS) entry which is preliminary data.</text>
</comment>
<evidence type="ECO:0000313" key="12">
    <source>
        <dbReference type="Proteomes" id="UP000824205"/>
    </source>
</evidence>